<proteinExistence type="predicted"/>
<accession>A0AAJ2B6J0</accession>
<dbReference type="AlphaFoldDB" id="A0AAJ2B6J0"/>
<sequence>MAAMDHGGHGATGLRMDYRPNYFTAFFIDPDGPDRGPVQGTVVGKVVRKL</sequence>
<evidence type="ECO:0000313" key="1">
    <source>
        <dbReference type="EMBL" id="MDR6100275.1"/>
    </source>
</evidence>
<dbReference type="Proteomes" id="UP001255601">
    <property type="component" value="Unassembled WGS sequence"/>
</dbReference>
<evidence type="ECO:0000313" key="2">
    <source>
        <dbReference type="Proteomes" id="UP001255601"/>
    </source>
</evidence>
<reference evidence="1" key="1">
    <citation type="submission" date="2023-08" db="EMBL/GenBank/DDBJ databases">
        <title>Functional and genomic diversity of the sorghum phyllosphere microbiome.</title>
        <authorList>
            <person name="Shade A."/>
        </authorList>
    </citation>
    <scope>NUCLEOTIDE SEQUENCE</scope>
    <source>
        <strain evidence="1">SORGH_AS_0974</strain>
    </source>
</reference>
<gene>
    <name evidence="1" type="ORF">QE369_000453</name>
</gene>
<comment type="caution">
    <text evidence="1">The sequence shown here is derived from an EMBL/GenBank/DDBJ whole genome shotgun (WGS) entry which is preliminary data.</text>
</comment>
<name>A0AAJ2B6J0_9HYPH</name>
<protein>
    <submittedName>
        <fullName evidence="1">Uncharacterized protein</fullName>
    </submittedName>
</protein>
<organism evidence="1 2">
    <name type="scientific">Agrobacterium larrymoorei</name>
    <dbReference type="NCBI Taxonomy" id="160699"/>
    <lineage>
        <taxon>Bacteria</taxon>
        <taxon>Pseudomonadati</taxon>
        <taxon>Pseudomonadota</taxon>
        <taxon>Alphaproteobacteria</taxon>
        <taxon>Hyphomicrobiales</taxon>
        <taxon>Rhizobiaceae</taxon>
        <taxon>Rhizobium/Agrobacterium group</taxon>
        <taxon>Agrobacterium</taxon>
    </lineage>
</organism>
<dbReference type="EMBL" id="JAVIZC010000001">
    <property type="protein sequence ID" value="MDR6100275.1"/>
    <property type="molecule type" value="Genomic_DNA"/>
</dbReference>